<dbReference type="Proteomes" id="UP000001292">
    <property type="component" value="Unassembled WGS sequence"/>
</dbReference>
<feature type="region of interest" description="Disordered" evidence="1">
    <location>
        <begin position="47"/>
        <end position="74"/>
    </location>
</feature>
<organism evidence="3">
    <name type="scientific">Drosophila sechellia</name>
    <name type="common">Fruit fly</name>
    <dbReference type="NCBI Taxonomy" id="7238"/>
    <lineage>
        <taxon>Eukaryota</taxon>
        <taxon>Metazoa</taxon>
        <taxon>Ecdysozoa</taxon>
        <taxon>Arthropoda</taxon>
        <taxon>Hexapoda</taxon>
        <taxon>Insecta</taxon>
        <taxon>Pterygota</taxon>
        <taxon>Neoptera</taxon>
        <taxon>Endopterygota</taxon>
        <taxon>Diptera</taxon>
        <taxon>Brachycera</taxon>
        <taxon>Muscomorpha</taxon>
        <taxon>Ephydroidea</taxon>
        <taxon>Drosophilidae</taxon>
        <taxon>Drosophila</taxon>
        <taxon>Sophophora</taxon>
    </lineage>
</organism>
<evidence type="ECO:0000313" key="2">
    <source>
        <dbReference type="EMBL" id="EDW43977.1"/>
    </source>
</evidence>
<dbReference type="EMBL" id="CH480825">
    <property type="protein sequence ID" value="EDW43977.1"/>
    <property type="molecule type" value="Genomic_DNA"/>
</dbReference>
<evidence type="ECO:0000313" key="3">
    <source>
        <dbReference type="Proteomes" id="UP000001292"/>
    </source>
</evidence>
<proteinExistence type="predicted"/>
<reference evidence="2 3" key="1">
    <citation type="journal article" date="2007" name="Nature">
        <title>Evolution of genes and genomes on the Drosophila phylogeny.</title>
        <authorList>
            <consortium name="Drosophila 12 Genomes Consortium"/>
            <person name="Clark A.G."/>
            <person name="Eisen M.B."/>
            <person name="Smith D.R."/>
            <person name="Bergman C.M."/>
            <person name="Oliver B."/>
            <person name="Markow T.A."/>
            <person name="Kaufman T.C."/>
            <person name="Kellis M."/>
            <person name="Gelbart W."/>
            <person name="Iyer V.N."/>
            <person name="Pollard D.A."/>
            <person name="Sackton T.B."/>
            <person name="Larracuente A.M."/>
            <person name="Singh N.D."/>
            <person name="Abad J.P."/>
            <person name="Abt D.N."/>
            <person name="Adryan B."/>
            <person name="Aguade M."/>
            <person name="Akashi H."/>
            <person name="Anderson W.W."/>
            <person name="Aquadro C.F."/>
            <person name="Ardell D.H."/>
            <person name="Arguello R."/>
            <person name="Artieri C.G."/>
            <person name="Barbash D.A."/>
            <person name="Barker D."/>
            <person name="Barsanti P."/>
            <person name="Batterham P."/>
            <person name="Batzoglou S."/>
            <person name="Begun D."/>
            <person name="Bhutkar A."/>
            <person name="Blanco E."/>
            <person name="Bosak S.A."/>
            <person name="Bradley R.K."/>
            <person name="Brand A.D."/>
            <person name="Brent M.R."/>
            <person name="Brooks A.N."/>
            <person name="Brown R.H."/>
            <person name="Butlin R.K."/>
            <person name="Caggese C."/>
            <person name="Calvi B.R."/>
            <person name="Bernardo de Carvalho A."/>
            <person name="Caspi A."/>
            <person name="Castrezana S."/>
            <person name="Celniker S.E."/>
            <person name="Chang J.L."/>
            <person name="Chapple C."/>
            <person name="Chatterji S."/>
            <person name="Chinwalla A."/>
            <person name="Civetta A."/>
            <person name="Clifton S.W."/>
            <person name="Comeron J.M."/>
            <person name="Costello J.C."/>
            <person name="Coyne J.A."/>
            <person name="Daub J."/>
            <person name="David R.G."/>
            <person name="Delcher A.L."/>
            <person name="Delehaunty K."/>
            <person name="Do C.B."/>
            <person name="Ebling H."/>
            <person name="Edwards K."/>
            <person name="Eickbush T."/>
            <person name="Evans J.D."/>
            <person name="Filipski A."/>
            <person name="Findeiss S."/>
            <person name="Freyhult E."/>
            <person name="Fulton L."/>
            <person name="Fulton R."/>
            <person name="Garcia A.C."/>
            <person name="Gardiner A."/>
            <person name="Garfield D.A."/>
            <person name="Garvin B.E."/>
            <person name="Gibson G."/>
            <person name="Gilbert D."/>
            <person name="Gnerre S."/>
            <person name="Godfrey J."/>
            <person name="Good R."/>
            <person name="Gotea V."/>
            <person name="Gravely B."/>
            <person name="Greenberg A.J."/>
            <person name="Griffiths-Jones S."/>
            <person name="Gross S."/>
            <person name="Guigo R."/>
            <person name="Gustafson E.A."/>
            <person name="Haerty W."/>
            <person name="Hahn M.W."/>
            <person name="Halligan D.L."/>
            <person name="Halpern A.L."/>
            <person name="Halter G.M."/>
            <person name="Han M.V."/>
            <person name="Heger A."/>
            <person name="Hillier L."/>
            <person name="Hinrichs A.S."/>
            <person name="Holmes I."/>
            <person name="Hoskins R.A."/>
            <person name="Hubisz M.J."/>
            <person name="Hultmark D."/>
            <person name="Huntley M.A."/>
            <person name="Jaffe D.B."/>
            <person name="Jagadeeshan S."/>
            <person name="Jeck W.R."/>
            <person name="Johnson J."/>
            <person name="Jones C.D."/>
            <person name="Jordan W.C."/>
            <person name="Karpen G.H."/>
            <person name="Kataoka E."/>
            <person name="Keightley P.D."/>
            <person name="Kheradpour P."/>
            <person name="Kirkness E.F."/>
            <person name="Koerich L.B."/>
            <person name="Kristiansen K."/>
            <person name="Kudrna D."/>
            <person name="Kulathinal R.J."/>
            <person name="Kumar S."/>
            <person name="Kwok R."/>
            <person name="Lander E."/>
            <person name="Langley C.H."/>
            <person name="Lapoint R."/>
            <person name="Lazzaro B.P."/>
            <person name="Lee S.J."/>
            <person name="Levesque L."/>
            <person name="Li R."/>
            <person name="Lin C.F."/>
            <person name="Lin M.F."/>
            <person name="Lindblad-Toh K."/>
            <person name="Llopart A."/>
            <person name="Long M."/>
            <person name="Low L."/>
            <person name="Lozovsky E."/>
            <person name="Lu J."/>
            <person name="Luo M."/>
            <person name="Machado C.A."/>
            <person name="Makalowski W."/>
            <person name="Marzo M."/>
            <person name="Matsuda M."/>
            <person name="Matzkin L."/>
            <person name="McAllister B."/>
            <person name="McBride C.S."/>
            <person name="McKernan B."/>
            <person name="McKernan K."/>
            <person name="Mendez-Lago M."/>
            <person name="Minx P."/>
            <person name="Mollenhauer M.U."/>
            <person name="Montooth K."/>
            <person name="Mount S.M."/>
            <person name="Mu X."/>
            <person name="Myers E."/>
            <person name="Negre B."/>
            <person name="Newfeld S."/>
            <person name="Nielsen R."/>
            <person name="Noor M.A."/>
            <person name="O'Grady P."/>
            <person name="Pachter L."/>
            <person name="Papaceit M."/>
            <person name="Parisi M.J."/>
            <person name="Parisi M."/>
            <person name="Parts L."/>
            <person name="Pedersen J.S."/>
            <person name="Pesole G."/>
            <person name="Phillippy A.M."/>
            <person name="Ponting C.P."/>
            <person name="Pop M."/>
            <person name="Porcelli D."/>
            <person name="Powell J.R."/>
            <person name="Prohaska S."/>
            <person name="Pruitt K."/>
            <person name="Puig M."/>
            <person name="Quesneville H."/>
            <person name="Ram K.R."/>
            <person name="Rand D."/>
            <person name="Rasmussen M.D."/>
            <person name="Reed L.K."/>
            <person name="Reenan R."/>
            <person name="Reily A."/>
            <person name="Remington K.A."/>
            <person name="Rieger T.T."/>
            <person name="Ritchie M.G."/>
            <person name="Robin C."/>
            <person name="Rogers Y.H."/>
            <person name="Rohde C."/>
            <person name="Rozas J."/>
            <person name="Rubenfield M.J."/>
            <person name="Ruiz A."/>
            <person name="Russo S."/>
            <person name="Salzberg S.L."/>
            <person name="Sanchez-Gracia A."/>
            <person name="Saranga D.J."/>
            <person name="Sato H."/>
            <person name="Schaeffer S.W."/>
            <person name="Schatz M.C."/>
            <person name="Schlenke T."/>
            <person name="Schwartz R."/>
            <person name="Segarra C."/>
            <person name="Singh R.S."/>
            <person name="Sirot L."/>
            <person name="Sirota M."/>
            <person name="Sisneros N.B."/>
            <person name="Smith C.D."/>
            <person name="Smith T.F."/>
            <person name="Spieth J."/>
            <person name="Stage D.E."/>
            <person name="Stark A."/>
            <person name="Stephan W."/>
            <person name="Strausberg R.L."/>
            <person name="Strempel S."/>
            <person name="Sturgill D."/>
            <person name="Sutton G."/>
            <person name="Sutton G.G."/>
            <person name="Tao W."/>
            <person name="Teichmann S."/>
            <person name="Tobari Y.N."/>
            <person name="Tomimura Y."/>
            <person name="Tsolas J.M."/>
            <person name="Valente V.L."/>
            <person name="Venter E."/>
            <person name="Venter J.C."/>
            <person name="Vicario S."/>
            <person name="Vieira F.G."/>
            <person name="Vilella A.J."/>
            <person name="Villasante A."/>
            <person name="Walenz B."/>
            <person name="Wang J."/>
            <person name="Wasserman M."/>
            <person name="Watts T."/>
            <person name="Wilson D."/>
            <person name="Wilson R.K."/>
            <person name="Wing R.A."/>
            <person name="Wolfner M.F."/>
            <person name="Wong A."/>
            <person name="Wong G.K."/>
            <person name="Wu C.I."/>
            <person name="Wu G."/>
            <person name="Yamamoto D."/>
            <person name="Yang H.P."/>
            <person name="Yang S.P."/>
            <person name="Yorke J.A."/>
            <person name="Yoshida K."/>
            <person name="Zdobnov E."/>
            <person name="Zhang P."/>
            <person name="Zhang Y."/>
            <person name="Zimin A.V."/>
            <person name="Baldwin J."/>
            <person name="Abdouelleil A."/>
            <person name="Abdulkadir J."/>
            <person name="Abebe A."/>
            <person name="Abera B."/>
            <person name="Abreu J."/>
            <person name="Acer S.C."/>
            <person name="Aftuck L."/>
            <person name="Alexander A."/>
            <person name="An P."/>
            <person name="Anderson E."/>
            <person name="Anderson S."/>
            <person name="Arachi H."/>
            <person name="Azer M."/>
            <person name="Bachantsang P."/>
            <person name="Barry A."/>
            <person name="Bayul T."/>
            <person name="Berlin A."/>
            <person name="Bessette D."/>
            <person name="Bloom T."/>
            <person name="Blye J."/>
            <person name="Boguslavskiy L."/>
            <person name="Bonnet C."/>
            <person name="Boukhgalter B."/>
            <person name="Bourzgui I."/>
            <person name="Brown A."/>
            <person name="Cahill P."/>
            <person name="Channer S."/>
            <person name="Cheshatsang Y."/>
            <person name="Chuda L."/>
            <person name="Citroen M."/>
            <person name="Collymore A."/>
            <person name="Cooke P."/>
            <person name="Costello M."/>
            <person name="D'Aco K."/>
            <person name="Daza R."/>
            <person name="De Haan G."/>
            <person name="DeGray S."/>
            <person name="DeMaso C."/>
            <person name="Dhargay N."/>
            <person name="Dooley K."/>
            <person name="Dooley E."/>
            <person name="Doricent M."/>
            <person name="Dorje P."/>
            <person name="Dorjee K."/>
            <person name="Dupes A."/>
            <person name="Elong R."/>
            <person name="Falk J."/>
            <person name="Farina A."/>
            <person name="Faro S."/>
            <person name="Ferguson D."/>
            <person name="Fisher S."/>
            <person name="Foley C.D."/>
            <person name="Franke A."/>
            <person name="Friedrich D."/>
            <person name="Gadbois L."/>
            <person name="Gearin G."/>
            <person name="Gearin C.R."/>
            <person name="Giannoukos G."/>
            <person name="Goode T."/>
            <person name="Graham J."/>
            <person name="Grandbois E."/>
            <person name="Grewal S."/>
            <person name="Gyaltsen K."/>
            <person name="Hafez N."/>
            <person name="Hagos B."/>
            <person name="Hall J."/>
            <person name="Henson C."/>
            <person name="Hollinger A."/>
            <person name="Honan T."/>
            <person name="Huard M.D."/>
            <person name="Hughes L."/>
            <person name="Hurhula B."/>
            <person name="Husby M.E."/>
            <person name="Kamat A."/>
            <person name="Kanga B."/>
            <person name="Kashin S."/>
            <person name="Khazanovich D."/>
            <person name="Kisner P."/>
            <person name="Lance K."/>
            <person name="Lara M."/>
            <person name="Lee W."/>
            <person name="Lennon N."/>
            <person name="Letendre F."/>
            <person name="LeVine R."/>
            <person name="Lipovsky A."/>
            <person name="Liu X."/>
            <person name="Liu J."/>
            <person name="Liu S."/>
            <person name="Lokyitsang T."/>
            <person name="Lokyitsang Y."/>
            <person name="Lubonja R."/>
            <person name="Lui A."/>
            <person name="MacDonald P."/>
            <person name="Magnisalis V."/>
            <person name="Maru K."/>
            <person name="Matthews C."/>
            <person name="McCusker W."/>
            <person name="McDonough S."/>
            <person name="Mehta T."/>
            <person name="Meldrim J."/>
            <person name="Meneus L."/>
            <person name="Mihai O."/>
            <person name="Mihalev A."/>
            <person name="Mihova T."/>
            <person name="Mittelman R."/>
            <person name="Mlenga V."/>
            <person name="Montmayeur A."/>
            <person name="Mulrain L."/>
            <person name="Navidi A."/>
            <person name="Naylor J."/>
            <person name="Negash T."/>
            <person name="Nguyen T."/>
            <person name="Nguyen N."/>
            <person name="Nicol R."/>
            <person name="Norbu C."/>
            <person name="Norbu N."/>
            <person name="Novod N."/>
            <person name="O'Neill B."/>
            <person name="Osman S."/>
            <person name="Markiewicz E."/>
            <person name="Oyono O.L."/>
            <person name="Patti C."/>
            <person name="Phunkhang P."/>
            <person name="Pierre F."/>
            <person name="Priest M."/>
            <person name="Raghuraman S."/>
            <person name="Rege F."/>
            <person name="Reyes R."/>
            <person name="Rise C."/>
            <person name="Rogov P."/>
            <person name="Ross K."/>
            <person name="Ryan E."/>
            <person name="Settipalli S."/>
            <person name="Shea T."/>
            <person name="Sherpa N."/>
            <person name="Shi L."/>
            <person name="Shih D."/>
            <person name="Sparrow T."/>
            <person name="Spaulding J."/>
            <person name="Stalker J."/>
            <person name="Stange-Thomann N."/>
            <person name="Stavropoulos S."/>
            <person name="Stone C."/>
            <person name="Strader C."/>
            <person name="Tesfaye S."/>
            <person name="Thomson T."/>
            <person name="Thoulutsang Y."/>
            <person name="Thoulutsang D."/>
            <person name="Topham K."/>
            <person name="Topping I."/>
            <person name="Tsamla T."/>
            <person name="Vassiliev H."/>
            <person name="Vo A."/>
            <person name="Wangchuk T."/>
            <person name="Wangdi T."/>
            <person name="Weiand M."/>
            <person name="Wilkinson J."/>
            <person name="Wilson A."/>
            <person name="Yadav S."/>
            <person name="Young G."/>
            <person name="Yu Q."/>
            <person name="Zembek L."/>
            <person name="Zhong D."/>
            <person name="Zimmer A."/>
            <person name="Zwirko Z."/>
            <person name="Jaffe D.B."/>
            <person name="Alvarez P."/>
            <person name="Brockman W."/>
            <person name="Butler J."/>
            <person name="Chin C."/>
            <person name="Gnerre S."/>
            <person name="Grabherr M."/>
            <person name="Kleber M."/>
            <person name="Mauceli E."/>
            <person name="MacCallum I."/>
        </authorList>
    </citation>
    <scope>NUCLEOTIDE SEQUENCE [LARGE SCALE GENOMIC DNA]</scope>
    <source>
        <strain evidence="3">Rob3c / Tucson 14021-0248.25</strain>
    </source>
</reference>
<evidence type="ECO:0000256" key="1">
    <source>
        <dbReference type="SAM" id="MobiDB-lite"/>
    </source>
</evidence>
<keyword evidence="3" id="KW-1185">Reference proteome</keyword>
<protein>
    <submittedName>
        <fullName evidence="2">GM19222</fullName>
    </submittedName>
</protein>
<accession>B4I9U6</accession>
<dbReference type="AlphaFoldDB" id="B4I9U6"/>
<sequence>MAKINLWLGKLRDCVLTGLRVSADQISSVARRCPLKPPSLQRSIKKPITLPSTKNPIKEANETSNSDGNICDFQQGDSIEASKTPRPQNGFVSRALYYRGYYIRR</sequence>
<gene>
    <name evidence="2" type="primary">Dsec\GM19222</name>
    <name evidence="2" type="ORF">Dsec_GM19222</name>
</gene>
<dbReference type="HOGENOM" id="CLU_2239367_0_0_1"/>
<name>B4I9U6_DROSE</name>
<dbReference type="KEGG" id="dse:6616141"/>